<dbReference type="Proteomes" id="UP000218890">
    <property type="component" value="Chromosome"/>
</dbReference>
<feature type="signal peptide" evidence="1">
    <location>
        <begin position="1"/>
        <end position="37"/>
    </location>
</feature>
<dbReference type="KEGG" id="hhk:HH1059_19350"/>
<organism evidence="2 3">
    <name type="scientific">Halorhodospira halochloris</name>
    <name type="common">Ectothiorhodospira halochloris</name>
    <dbReference type="NCBI Taxonomy" id="1052"/>
    <lineage>
        <taxon>Bacteria</taxon>
        <taxon>Pseudomonadati</taxon>
        <taxon>Pseudomonadota</taxon>
        <taxon>Gammaproteobacteria</taxon>
        <taxon>Chromatiales</taxon>
        <taxon>Ectothiorhodospiraceae</taxon>
        <taxon>Halorhodospira</taxon>
    </lineage>
</organism>
<gene>
    <name evidence="2" type="ORF">HH1059_19350</name>
</gene>
<proteinExistence type="predicted"/>
<name>A0A125T2R8_HALHR</name>
<evidence type="ECO:0000313" key="3">
    <source>
        <dbReference type="Proteomes" id="UP000218890"/>
    </source>
</evidence>
<feature type="chain" id="PRO_5007180250" evidence="1">
    <location>
        <begin position="38"/>
        <end position="237"/>
    </location>
</feature>
<evidence type="ECO:0000256" key="1">
    <source>
        <dbReference type="SAM" id="SignalP"/>
    </source>
</evidence>
<protein>
    <submittedName>
        <fullName evidence="2">Uncharacterized protein</fullName>
    </submittedName>
</protein>
<dbReference type="RefSeq" id="WP_096409966.1">
    <property type="nucleotide sequence ID" value="NZ_AP017372.2"/>
</dbReference>
<accession>A0A125T2R8</accession>
<keyword evidence="3" id="KW-1185">Reference proteome</keyword>
<sequence>MTKEHKQIRLWRSPQTLSSAWQAALLPALMLPTMLHAAGQYEVEDADLIAPNAIESEIWHSDKDKATFANATTRLQGNWQVTAEVESLRNKAQENYVLEGKWLLRSLDPHGYGVGLFGGFEYDRDNEEIAESFLLVPYTEGFANERVFLHVNLGGVYDHDDNDADGFWGLAVEGGLGGPFEGVAEIFSTGGDDPAWQTGLRAVIFDDQVTVDASWIENEESGEGGWAFGVGIQPVQF</sequence>
<reference evidence="2" key="1">
    <citation type="submission" date="2016-02" db="EMBL/GenBank/DDBJ databases">
        <title>Halorhodospira halochloris DSM-1059 complete genome, version 2.</title>
        <authorList>
            <person name="Tsukatani Y."/>
        </authorList>
    </citation>
    <scope>NUCLEOTIDE SEQUENCE</scope>
    <source>
        <strain evidence="2">DSM 1059</strain>
    </source>
</reference>
<dbReference type="AlphaFoldDB" id="A0A125T2R8"/>
<dbReference type="OrthoDB" id="5782902at2"/>
<evidence type="ECO:0000313" key="2">
    <source>
        <dbReference type="EMBL" id="BAU58628.1"/>
    </source>
</evidence>
<keyword evidence="1" id="KW-0732">Signal</keyword>
<dbReference type="EMBL" id="AP017372">
    <property type="protein sequence ID" value="BAU58628.1"/>
    <property type="molecule type" value="Genomic_DNA"/>
</dbReference>